<reference evidence="2 3" key="1">
    <citation type="journal article" date="2011" name="J. Bacteriol.">
        <title>Genome sequence of Haloplasma contractile, an unusual contractile bacterium from a deep-sea anoxic brine lake.</title>
        <authorList>
            <person name="Antunes A."/>
            <person name="Alam I."/>
            <person name="El Dorry H."/>
            <person name="Siam R."/>
            <person name="Robertson A."/>
            <person name="Bajic V.B."/>
            <person name="Stingl U."/>
        </authorList>
    </citation>
    <scope>NUCLEOTIDE SEQUENCE [LARGE SCALE GENOMIC DNA]</scope>
    <source>
        <strain evidence="2 3">SSD-17B</strain>
    </source>
</reference>
<dbReference type="STRING" id="1033810.HLPCO_001819"/>
<dbReference type="InParanoid" id="F7Q1P5"/>
<evidence type="ECO:0000313" key="2">
    <source>
        <dbReference type="EMBL" id="ERJ12292.1"/>
    </source>
</evidence>
<organism evidence="2 3">
    <name type="scientific">Haloplasma contractile SSD-17B</name>
    <dbReference type="NCBI Taxonomy" id="1033810"/>
    <lineage>
        <taxon>Bacteria</taxon>
        <taxon>Bacillati</taxon>
        <taxon>Mycoplasmatota</taxon>
        <taxon>Mollicutes</taxon>
        <taxon>Haloplasmatales</taxon>
        <taxon>Haloplasmataceae</taxon>
        <taxon>Haloplasma</taxon>
    </lineage>
</organism>
<name>F7Q1P5_9MOLU</name>
<dbReference type="Proteomes" id="UP000005707">
    <property type="component" value="Unassembled WGS sequence"/>
</dbReference>
<evidence type="ECO:0000313" key="3">
    <source>
        <dbReference type="Proteomes" id="UP000005707"/>
    </source>
</evidence>
<keyword evidence="3" id="KW-1185">Reference proteome</keyword>
<keyword evidence="1" id="KW-0175">Coiled coil</keyword>
<feature type="coiled-coil region" evidence="1">
    <location>
        <begin position="147"/>
        <end position="174"/>
    </location>
</feature>
<protein>
    <submittedName>
        <fullName evidence="2">Uncharacterized protein</fullName>
    </submittedName>
</protein>
<dbReference type="AlphaFoldDB" id="F7Q1P5"/>
<proteinExistence type="predicted"/>
<dbReference type="eggNOG" id="ENOG502ZREX">
    <property type="taxonomic scope" value="Bacteria"/>
</dbReference>
<sequence length="175" mass="20885">MRDKLRMINLRLTELSNYLSISRPTLYKYIEDFENENYENLNPSIRKIFFYIESNDDITKKDVITYIISILNEDKIFSREDLLVSEIIECLKNETSTDKLQFLLNIIKYVKDESFLKSLNIVFKLMNNRKALEDINLDQHFQILYGLAVMNKKVERTEEKLQEVKKLLTEGLEND</sequence>
<dbReference type="EMBL" id="AFNU02000005">
    <property type="protein sequence ID" value="ERJ12292.1"/>
    <property type="molecule type" value="Genomic_DNA"/>
</dbReference>
<dbReference type="OrthoDB" id="5327687at2"/>
<reference evidence="2 3" key="2">
    <citation type="journal article" date="2013" name="PLoS ONE">
        <title>INDIGO - INtegrated Data Warehouse of MIcrobial GenOmes with Examples from the Red Sea Extremophiles.</title>
        <authorList>
            <person name="Alam I."/>
            <person name="Antunes A."/>
            <person name="Kamau A.A."/>
            <person name="Ba Alawi W."/>
            <person name="Kalkatawi M."/>
            <person name="Stingl U."/>
            <person name="Bajic V.B."/>
        </authorList>
    </citation>
    <scope>NUCLEOTIDE SEQUENCE [LARGE SCALE GENOMIC DNA]</scope>
    <source>
        <strain evidence="2 3">SSD-17B</strain>
    </source>
</reference>
<dbReference type="RefSeq" id="WP_008825299.1">
    <property type="nucleotide sequence ID" value="NZ_AFNU02000005.1"/>
</dbReference>
<evidence type="ECO:0000256" key="1">
    <source>
        <dbReference type="SAM" id="Coils"/>
    </source>
</evidence>
<accession>F7Q1P5</accession>
<gene>
    <name evidence="2" type="ORF">HLPCO_001819</name>
</gene>
<comment type="caution">
    <text evidence="2">The sequence shown here is derived from an EMBL/GenBank/DDBJ whole genome shotgun (WGS) entry which is preliminary data.</text>
</comment>